<comment type="caution">
    <text evidence="6">The sequence shown here is derived from an EMBL/GenBank/DDBJ whole genome shotgun (WGS) entry which is preliminary data.</text>
</comment>
<dbReference type="EMBL" id="PYFT01000001">
    <property type="protein sequence ID" value="PSR55085.1"/>
    <property type="molecule type" value="Genomic_DNA"/>
</dbReference>
<dbReference type="Pfam" id="PF00440">
    <property type="entry name" value="TetR_N"/>
    <property type="match status" value="1"/>
</dbReference>
<gene>
    <name evidence="6" type="ORF">AHMF7605_17030</name>
</gene>
<organism evidence="6 7">
    <name type="scientific">Adhaeribacter arboris</name>
    <dbReference type="NCBI Taxonomy" id="2072846"/>
    <lineage>
        <taxon>Bacteria</taxon>
        <taxon>Pseudomonadati</taxon>
        <taxon>Bacteroidota</taxon>
        <taxon>Cytophagia</taxon>
        <taxon>Cytophagales</taxon>
        <taxon>Hymenobacteraceae</taxon>
        <taxon>Adhaeribacter</taxon>
    </lineage>
</organism>
<evidence type="ECO:0000256" key="4">
    <source>
        <dbReference type="PROSITE-ProRule" id="PRU00335"/>
    </source>
</evidence>
<dbReference type="PRINTS" id="PR00455">
    <property type="entry name" value="HTHTETR"/>
</dbReference>
<protein>
    <submittedName>
        <fullName evidence="6">TetR family transcriptional regulator</fullName>
    </submittedName>
</protein>
<evidence type="ECO:0000256" key="3">
    <source>
        <dbReference type="ARBA" id="ARBA00023163"/>
    </source>
</evidence>
<reference evidence="6 7" key="1">
    <citation type="submission" date="2018-03" db="EMBL/GenBank/DDBJ databases">
        <title>Adhaeribacter sp. HMF7605 Genome sequencing and assembly.</title>
        <authorList>
            <person name="Kang H."/>
            <person name="Kang J."/>
            <person name="Cha I."/>
            <person name="Kim H."/>
            <person name="Joh K."/>
        </authorList>
    </citation>
    <scope>NUCLEOTIDE SEQUENCE [LARGE SCALE GENOMIC DNA]</scope>
    <source>
        <strain evidence="6 7">HMF7605</strain>
    </source>
</reference>
<dbReference type="SUPFAM" id="SSF48498">
    <property type="entry name" value="Tetracyclin repressor-like, C-terminal domain"/>
    <property type="match status" value="1"/>
</dbReference>
<dbReference type="Proteomes" id="UP000240357">
    <property type="component" value="Unassembled WGS sequence"/>
</dbReference>
<feature type="DNA-binding region" description="H-T-H motif" evidence="4">
    <location>
        <begin position="35"/>
        <end position="54"/>
    </location>
</feature>
<dbReference type="InterPro" id="IPR009057">
    <property type="entry name" value="Homeodomain-like_sf"/>
</dbReference>
<dbReference type="RefSeq" id="WP_106931263.1">
    <property type="nucleotide sequence ID" value="NZ_PYFT01000001.1"/>
</dbReference>
<dbReference type="InterPro" id="IPR025996">
    <property type="entry name" value="MT1864/Rv1816-like_C"/>
</dbReference>
<dbReference type="Pfam" id="PF13305">
    <property type="entry name" value="TetR_C_33"/>
    <property type="match status" value="1"/>
</dbReference>
<evidence type="ECO:0000256" key="2">
    <source>
        <dbReference type="ARBA" id="ARBA00023125"/>
    </source>
</evidence>
<dbReference type="PROSITE" id="PS50977">
    <property type="entry name" value="HTH_TETR_2"/>
    <property type="match status" value="1"/>
</dbReference>
<keyword evidence="1" id="KW-0805">Transcription regulation</keyword>
<name>A0A2T2YHU8_9BACT</name>
<keyword evidence="2 4" id="KW-0238">DNA-binding</keyword>
<dbReference type="PANTHER" id="PTHR43479:SF11">
    <property type="entry name" value="ACREF_ENVCD OPERON REPRESSOR-RELATED"/>
    <property type="match status" value="1"/>
</dbReference>
<feature type="domain" description="HTH tetR-type" evidence="5">
    <location>
        <begin position="12"/>
        <end position="72"/>
    </location>
</feature>
<dbReference type="PANTHER" id="PTHR43479">
    <property type="entry name" value="ACREF/ENVCD OPERON REPRESSOR-RELATED"/>
    <property type="match status" value="1"/>
</dbReference>
<dbReference type="Gene3D" id="1.10.357.10">
    <property type="entry name" value="Tetracycline Repressor, domain 2"/>
    <property type="match status" value="1"/>
</dbReference>
<keyword evidence="7" id="KW-1185">Reference proteome</keyword>
<dbReference type="InterPro" id="IPR001647">
    <property type="entry name" value="HTH_TetR"/>
</dbReference>
<dbReference type="InterPro" id="IPR036271">
    <property type="entry name" value="Tet_transcr_reg_TetR-rel_C_sf"/>
</dbReference>
<dbReference type="AlphaFoldDB" id="A0A2T2YHU8"/>
<dbReference type="SUPFAM" id="SSF46689">
    <property type="entry name" value="Homeodomain-like"/>
    <property type="match status" value="1"/>
</dbReference>
<dbReference type="InterPro" id="IPR050624">
    <property type="entry name" value="HTH-type_Tx_Regulator"/>
</dbReference>
<dbReference type="OrthoDB" id="594604at2"/>
<evidence type="ECO:0000259" key="5">
    <source>
        <dbReference type="PROSITE" id="PS50977"/>
    </source>
</evidence>
<evidence type="ECO:0000256" key="1">
    <source>
        <dbReference type="ARBA" id="ARBA00023015"/>
    </source>
</evidence>
<keyword evidence="3" id="KW-0804">Transcription</keyword>
<dbReference type="GO" id="GO:0003677">
    <property type="term" value="F:DNA binding"/>
    <property type="evidence" value="ECO:0007669"/>
    <property type="project" value="UniProtKB-UniRule"/>
</dbReference>
<accession>A0A2T2YHU8</accession>
<evidence type="ECO:0000313" key="6">
    <source>
        <dbReference type="EMBL" id="PSR55085.1"/>
    </source>
</evidence>
<evidence type="ECO:0000313" key="7">
    <source>
        <dbReference type="Proteomes" id="UP000240357"/>
    </source>
</evidence>
<sequence>MGIIERKEREKEDLRKRILMAAKEVFLEKGYMNTSIRNIADRIEYSPTTIYLYFKDKDAIFHALHLEGFYLLNNDMRVLQHVEDPFERLIAMGRIYIDFAMKNYDLYDLMFLEKAPIDFIEADDLCWDEGQSAFNNLQSTIRDCMEKGYFKFENVEVASFVIWSTLHGMCALKTRSRCKVISDENRADIVEKGFAGFSKMLRSIKT</sequence>
<proteinExistence type="predicted"/>